<keyword evidence="18" id="KW-1185">Reference proteome</keyword>
<comment type="function">
    <text evidence="14">Stearoyl-CoA desaturase that utilizes O(2) and electrons from reduced cytochrome b5 to introduce the first double bond into saturated fatty acyl-CoA substrates.</text>
</comment>
<dbReference type="GeneID" id="72007306"/>
<dbReference type="InterPro" id="IPR005804">
    <property type="entry name" value="FA_desaturase_dom"/>
</dbReference>
<evidence type="ECO:0000256" key="10">
    <source>
        <dbReference type="ARBA" id="ARBA00023004"/>
    </source>
</evidence>
<evidence type="ECO:0000256" key="6">
    <source>
        <dbReference type="ARBA" id="ARBA00022723"/>
    </source>
</evidence>
<dbReference type="Gene3D" id="3.10.120.10">
    <property type="entry name" value="Cytochrome b5-like heme/steroid binding domain"/>
    <property type="match status" value="1"/>
</dbReference>
<dbReference type="RefSeq" id="XP_047772921.1">
    <property type="nucleotide sequence ID" value="XM_047926574.1"/>
</dbReference>
<evidence type="ECO:0000256" key="7">
    <source>
        <dbReference type="ARBA" id="ARBA00022832"/>
    </source>
</evidence>
<keyword evidence="11 14" id="KW-0443">Lipid metabolism</keyword>
<feature type="transmembrane region" description="Helical" evidence="15">
    <location>
        <begin position="17"/>
        <end position="38"/>
    </location>
</feature>
<gene>
    <name evidence="17" type="ORF">C8Q71DRAFT_843759</name>
</gene>
<keyword evidence="14" id="KW-0249">Electron transport</keyword>
<dbReference type="InterPro" id="IPR015876">
    <property type="entry name" value="Acyl-CoA_DS"/>
</dbReference>
<comment type="caution">
    <text evidence="17">The sequence shown here is derived from an EMBL/GenBank/DDBJ whole genome shotgun (WGS) entry which is preliminary data.</text>
</comment>
<evidence type="ECO:0000256" key="8">
    <source>
        <dbReference type="ARBA" id="ARBA00022989"/>
    </source>
</evidence>
<feature type="transmembrane region" description="Helical" evidence="15">
    <location>
        <begin position="45"/>
        <end position="68"/>
    </location>
</feature>
<keyword evidence="12 15" id="KW-0472">Membrane</keyword>
<keyword evidence="3 14" id="KW-0444">Lipid biosynthesis</keyword>
<comment type="subcellular location">
    <subcellularLocation>
        <location evidence="1">Membrane</location>
        <topology evidence="1">Multi-pass membrane protein</topology>
    </subcellularLocation>
</comment>
<evidence type="ECO:0000256" key="2">
    <source>
        <dbReference type="ARBA" id="ARBA00009295"/>
    </source>
</evidence>
<sequence length="416" mass="47088">MALQPDPQPTLPQQPKLWWANGTAFVAIHLAAAIGCYFRPYQSVSIYTLSLCAVLFQMAELSITVGYHRLYSHRAFRASLPVRIVVSLLGASAMQGSIKWWCLRHRLHHRYTDDPVHDPYAATRGFWWSHMGWIFFKPRYERLELVDQADLDNDPVVRLQHKYYLPLSITLGLILPPCLGVLWGEPAEAFIWGALVARLLIWHCTFFVNSLAHWDGLQPYSDENTSKSNLVLALLTCGEGNHNFQHAFPHDYRSGPARYDWDPSKWTILLLQQLGLAWGLKRARPEDVSEACLYMLHKHAGEVSGSDDDSSSGDDADLPRSSDLEVWTCPDVQRYVDGGRCVVVLDGLVVDVTGYLGEHPGGAALLRKYSVRPQGMPHHDVWKQAGWAFHGGMNNHSRAARKRMKELLVARLVDEM</sequence>
<comment type="cofactor">
    <cofactor evidence="14">
        <name>Fe(2+)</name>
        <dbReference type="ChEBI" id="CHEBI:29033"/>
    </cofactor>
    <text evidence="14">Expected to bind 2 Fe(2+) ions per subunit.</text>
</comment>
<dbReference type="PRINTS" id="PR00075">
    <property type="entry name" value="FACDDSATRASE"/>
</dbReference>
<dbReference type="InterPro" id="IPR009160">
    <property type="entry name" value="Acyl-CoA_deSatase_haem/ster-bd"/>
</dbReference>
<dbReference type="InterPro" id="IPR001199">
    <property type="entry name" value="Cyt_B5-like_heme/steroid-bd"/>
</dbReference>
<name>A0ABQ8JYU0_9APHY</name>
<evidence type="ECO:0000256" key="15">
    <source>
        <dbReference type="SAM" id="Phobius"/>
    </source>
</evidence>
<keyword evidence="4 14" id="KW-0349">Heme</keyword>
<accession>A0ABQ8JYU0</accession>
<comment type="similarity">
    <text evidence="2 14">Belongs to the fatty acid desaturase type 1 family.</text>
</comment>
<dbReference type="PIRSF" id="PIRSF000345">
    <property type="entry name" value="OLE1"/>
    <property type="match status" value="1"/>
</dbReference>
<keyword evidence="10 14" id="KW-0408">Iron</keyword>
<evidence type="ECO:0000256" key="4">
    <source>
        <dbReference type="ARBA" id="ARBA00022617"/>
    </source>
</evidence>
<dbReference type="EC" id="1.14.19.1" evidence="14"/>
<keyword evidence="14" id="KW-0813">Transport</keyword>
<evidence type="ECO:0000256" key="1">
    <source>
        <dbReference type="ARBA" id="ARBA00004141"/>
    </source>
</evidence>
<dbReference type="EMBL" id="JADCUA010000038">
    <property type="protein sequence ID" value="KAH9829447.1"/>
    <property type="molecule type" value="Genomic_DNA"/>
</dbReference>
<dbReference type="Proteomes" id="UP000814176">
    <property type="component" value="Unassembled WGS sequence"/>
</dbReference>
<dbReference type="InterPro" id="IPR018506">
    <property type="entry name" value="Cyt_B5_heme-BS"/>
</dbReference>
<keyword evidence="7 14" id="KW-0276">Fatty acid metabolism</keyword>
<keyword evidence="8 15" id="KW-1133">Transmembrane helix</keyword>
<organism evidence="17 18">
    <name type="scientific">Rhodofomes roseus</name>
    <dbReference type="NCBI Taxonomy" id="34475"/>
    <lineage>
        <taxon>Eukaryota</taxon>
        <taxon>Fungi</taxon>
        <taxon>Dikarya</taxon>
        <taxon>Basidiomycota</taxon>
        <taxon>Agaricomycotina</taxon>
        <taxon>Agaricomycetes</taxon>
        <taxon>Polyporales</taxon>
        <taxon>Rhodofomes</taxon>
    </lineage>
</organism>
<evidence type="ECO:0000256" key="5">
    <source>
        <dbReference type="ARBA" id="ARBA00022692"/>
    </source>
</evidence>
<feature type="transmembrane region" description="Helical" evidence="15">
    <location>
        <begin position="189"/>
        <end position="208"/>
    </location>
</feature>
<evidence type="ECO:0000256" key="13">
    <source>
        <dbReference type="ARBA" id="ARBA00023160"/>
    </source>
</evidence>
<evidence type="ECO:0000259" key="16">
    <source>
        <dbReference type="PROSITE" id="PS50255"/>
    </source>
</evidence>
<feature type="transmembrane region" description="Helical" evidence="15">
    <location>
        <begin position="163"/>
        <end position="183"/>
    </location>
</feature>
<evidence type="ECO:0000256" key="12">
    <source>
        <dbReference type="ARBA" id="ARBA00023136"/>
    </source>
</evidence>
<evidence type="ECO:0000256" key="14">
    <source>
        <dbReference type="PIRNR" id="PIRNR000345"/>
    </source>
</evidence>
<dbReference type="PROSITE" id="PS50255">
    <property type="entry name" value="CYTOCHROME_B5_2"/>
    <property type="match status" value="1"/>
</dbReference>
<dbReference type="PROSITE" id="PS00191">
    <property type="entry name" value="CYTOCHROME_B5_1"/>
    <property type="match status" value="1"/>
</dbReference>
<dbReference type="InterPro" id="IPR036400">
    <property type="entry name" value="Cyt_B5-like_heme/steroid_sf"/>
</dbReference>
<proteinExistence type="inferred from homology"/>
<dbReference type="PANTHER" id="PTHR11351">
    <property type="entry name" value="ACYL-COA DESATURASE"/>
    <property type="match status" value="1"/>
</dbReference>
<evidence type="ECO:0000313" key="18">
    <source>
        <dbReference type="Proteomes" id="UP000814176"/>
    </source>
</evidence>
<evidence type="ECO:0000256" key="11">
    <source>
        <dbReference type="ARBA" id="ARBA00023098"/>
    </source>
</evidence>
<dbReference type="CDD" id="cd03505">
    <property type="entry name" value="Delta9-FADS-like"/>
    <property type="match status" value="1"/>
</dbReference>
<evidence type="ECO:0000256" key="9">
    <source>
        <dbReference type="ARBA" id="ARBA00023002"/>
    </source>
</evidence>
<comment type="catalytic activity">
    <reaction evidence="14">
        <text>octadecanoyl-CoA + 2 Fe(II)-[cytochrome b5] + O2 + 2 H(+) = (9Z)-octadecenoyl-CoA + 2 Fe(III)-[cytochrome b5] + 2 H2O</text>
        <dbReference type="Rhea" id="RHEA:19721"/>
        <dbReference type="Rhea" id="RHEA-COMP:10438"/>
        <dbReference type="Rhea" id="RHEA-COMP:10439"/>
        <dbReference type="ChEBI" id="CHEBI:15377"/>
        <dbReference type="ChEBI" id="CHEBI:15378"/>
        <dbReference type="ChEBI" id="CHEBI:15379"/>
        <dbReference type="ChEBI" id="CHEBI:29033"/>
        <dbReference type="ChEBI" id="CHEBI:29034"/>
        <dbReference type="ChEBI" id="CHEBI:57387"/>
        <dbReference type="ChEBI" id="CHEBI:57394"/>
        <dbReference type="EC" id="1.14.19.1"/>
    </reaction>
</comment>
<feature type="domain" description="Cytochrome b5 heme-binding" evidence="16">
    <location>
        <begin position="324"/>
        <end position="413"/>
    </location>
</feature>
<dbReference type="SUPFAM" id="SSF55856">
    <property type="entry name" value="Cytochrome b5-like heme/steroid binding domain"/>
    <property type="match status" value="1"/>
</dbReference>
<reference evidence="17 18" key="1">
    <citation type="journal article" date="2021" name="Environ. Microbiol.">
        <title>Gene family expansions and transcriptome signatures uncover fungal adaptations to wood decay.</title>
        <authorList>
            <person name="Hage H."/>
            <person name="Miyauchi S."/>
            <person name="Viragh M."/>
            <person name="Drula E."/>
            <person name="Min B."/>
            <person name="Chaduli D."/>
            <person name="Navarro D."/>
            <person name="Favel A."/>
            <person name="Norest M."/>
            <person name="Lesage-Meessen L."/>
            <person name="Balint B."/>
            <person name="Merenyi Z."/>
            <person name="de Eugenio L."/>
            <person name="Morin E."/>
            <person name="Martinez A.T."/>
            <person name="Baldrian P."/>
            <person name="Stursova M."/>
            <person name="Martinez M.J."/>
            <person name="Novotny C."/>
            <person name="Magnuson J.K."/>
            <person name="Spatafora J.W."/>
            <person name="Maurice S."/>
            <person name="Pangilinan J."/>
            <person name="Andreopoulos W."/>
            <person name="LaButti K."/>
            <person name="Hundley H."/>
            <person name="Na H."/>
            <person name="Kuo A."/>
            <person name="Barry K."/>
            <person name="Lipzen A."/>
            <person name="Henrissat B."/>
            <person name="Riley R."/>
            <person name="Ahrendt S."/>
            <person name="Nagy L.G."/>
            <person name="Grigoriev I.V."/>
            <person name="Martin F."/>
            <person name="Rosso M.N."/>
        </authorList>
    </citation>
    <scope>NUCLEOTIDE SEQUENCE [LARGE SCALE GENOMIC DNA]</scope>
    <source>
        <strain evidence="17 18">CIRM-BRFM 1785</strain>
    </source>
</reference>
<feature type="transmembrane region" description="Helical" evidence="15">
    <location>
        <begin position="80"/>
        <end position="102"/>
    </location>
</feature>
<keyword evidence="5 15" id="KW-0812">Transmembrane</keyword>
<evidence type="ECO:0000256" key="3">
    <source>
        <dbReference type="ARBA" id="ARBA00022516"/>
    </source>
</evidence>
<dbReference type="Pfam" id="PF00487">
    <property type="entry name" value="FA_desaturase"/>
    <property type="match status" value="1"/>
</dbReference>
<keyword evidence="9 14" id="KW-0560">Oxidoreductase</keyword>
<evidence type="ECO:0000313" key="17">
    <source>
        <dbReference type="EMBL" id="KAH9829447.1"/>
    </source>
</evidence>
<keyword evidence="6 14" id="KW-0479">Metal-binding</keyword>
<protein>
    <recommendedName>
        <fullName evidence="14">Acyl-CoA desaturase</fullName>
        <ecNumber evidence="14">1.14.19.1</ecNumber>
    </recommendedName>
</protein>
<dbReference type="Pfam" id="PF00173">
    <property type="entry name" value="Cyt-b5"/>
    <property type="match status" value="1"/>
</dbReference>
<dbReference type="PANTHER" id="PTHR11351:SF31">
    <property type="entry name" value="DESATURASE 1, ISOFORM A-RELATED"/>
    <property type="match status" value="1"/>
</dbReference>
<keyword evidence="13 14" id="KW-0275">Fatty acid biosynthesis</keyword>